<evidence type="ECO:0000313" key="1">
    <source>
        <dbReference type="EnsemblMetazoa" id="XP_014244925.1"/>
    </source>
</evidence>
<protein>
    <submittedName>
        <fullName evidence="1">Uncharacterized protein</fullName>
    </submittedName>
</protein>
<accession>A0A8I6RF05</accession>
<name>A0A8I6RF05_CIMLE</name>
<dbReference type="EnsemblMetazoa" id="XM_014389439.2">
    <property type="protein sequence ID" value="XP_014244925.1"/>
    <property type="gene ID" value="LOC106664061"/>
</dbReference>
<dbReference type="AlphaFoldDB" id="A0A8I6RF05"/>
<organism evidence="1 2">
    <name type="scientific">Cimex lectularius</name>
    <name type="common">Bed bug</name>
    <name type="synonym">Acanthia lectularia</name>
    <dbReference type="NCBI Taxonomy" id="79782"/>
    <lineage>
        <taxon>Eukaryota</taxon>
        <taxon>Metazoa</taxon>
        <taxon>Ecdysozoa</taxon>
        <taxon>Arthropoda</taxon>
        <taxon>Hexapoda</taxon>
        <taxon>Insecta</taxon>
        <taxon>Pterygota</taxon>
        <taxon>Neoptera</taxon>
        <taxon>Paraneoptera</taxon>
        <taxon>Hemiptera</taxon>
        <taxon>Heteroptera</taxon>
        <taxon>Panheteroptera</taxon>
        <taxon>Cimicomorpha</taxon>
        <taxon>Cimicidae</taxon>
        <taxon>Cimex</taxon>
    </lineage>
</organism>
<dbReference type="GeneID" id="106664061"/>
<keyword evidence="2" id="KW-1185">Reference proteome</keyword>
<dbReference type="RefSeq" id="XP_014244925.1">
    <property type="nucleotide sequence ID" value="XM_014389439.2"/>
</dbReference>
<evidence type="ECO:0000313" key="2">
    <source>
        <dbReference type="Proteomes" id="UP000494040"/>
    </source>
</evidence>
<dbReference type="KEGG" id="clec:106664061"/>
<sequence length="291" mass="33826">MEDQEYKITWFHMETTHKEDYRQLEYICPKPKLPAPTCRNIISHERTTITEPPACKVDVIQPDVMQEYCIQGNVDVETVNKHPQTFVPFTSEDVILPEDYLRGKEDNLSKKTNMIEKCKFSVQLSAMKELETYPKVIEYTYKSTYKADFSVDGFQFKKIVFSADDYKRKWKLKPPPSEPTQILHNYLVPAIATWKTIQSNNTAALKDAACSQPCDVFPRKKDVLGCQILLDARRKGVLSHSYTWNPHHGGTKRRNPPFPTDTKQVYRDYLVWHNPVDMSVINSMLQQSRGE</sequence>
<dbReference type="Proteomes" id="UP000494040">
    <property type="component" value="Unassembled WGS sequence"/>
</dbReference>
<reference evidence="1" key="1">
    <citation type="submission" date="2022-01" db="UniProtKB">
        <authorList>
            <consortium name="EnsemblMetazoa"/>
        </authorList>
    </citation>
    <scope>IDENTIFICATION</scope>
</reference>
<proteinExistence type="predicted"/>